<dbReference type="InterPro" id="IPR000305">
    <property type="entry name" value="GIY-YIG_endonuc"/>
</dbReference>
<accession>A0A844F9V6</accession>
<protein>
    <recommendedName>
        <fullName evidence="1">GIY-YIG domain-containing protein</fullName>
    </recommendedName>
</protein>
<evidence type="ECO:0000259" key="1">
    <source>
        <dbReference type="PROSITE" id="PS50164"/>
    </source>
</evidence>
<reference evidence="2 3" key="1">
    <citation type="submission" date="2019-08" db="EMBL/GenBank/DDBJ databases">
        <title>In-depth cultivation of the pig gut microbiome towards novel bacterial diversity and tailored functional studies.</title>
        <authorList>
            <person name="Wylensek D."/>
            <person name="Hitch T.C.A."/>
            <person name="Clavel T."/>
        </authorList>
    </citation>
    <scope>NUCLEOTIDE SEQUENCE [LARGE SCALE GENOMIC DNA]</scope>
    <source>
        <strain evidence="2 3">BL-389-WT-3D</strain>
    </source>
</reference>
<sequence>MYIIFQIKVFLNSLIFGINTIIYKSSVLKYFTILIVNLYKINVHPEQEFCELYIIWNYLSEETIMSYYLYKFLDNKNQVIYVGKTENIKNRMMTHFTSSGHLPEECYQSVAMAKSLNLPETDFRETAKGSYLFNKNAIELIQSNLKRK</sequence>
<dbReference type="Gene3D" id="3.40.1440.10">
    <property type="entry name" value="GIY-YIG endonuclease"/>
    <property type="match status" value="1"/>
</dbReference>
<name>A0A844F9V6_CLOSV</name>
<proteinExistence type="predicted"/>
<dbReference type="InterPro" id="IPR035901">
    <property type="entry name" value="GIY-YIG_endonuc_sf"/>
</dbReference>
<organism evidence="2 3">
    <name type="scientific">Clostridium scindens (strain JCM 10418 / VPI 12708)</name>
    <dbReference type="NCBI Taxonomy" id="29347"/>
    <lineage>
        <taxon>Bacteria</taxon>
        <taxon>Bacillati</taxon>
        <taxon>Bacillota</taxon>
        <taxon>Clostridia</taxon>
        <taxon>Lachnospirales</taxon>
        <taxon>Lachnospiraceae</taxon>
    </lineage>
</organism>
<evidence type="ECO:0000313" key="2">
    <source>
        <dbReference type="EMBL" id="MSS38964.1"/>
    </source>
</evidence>
<evidence type="ECO:0000313" key="3">
    <source>
        <dbReference type="Proteomes" id="UP000462363"/>
    </source>
</evidence>
<dbReference type="AlphaFoldDB" id="A0A844F9V6"/>
<dbReference type="EMBL" id="VUMB01000002">
    <property type="protein sequence ID" value="MSS38964.1"/>
    <property type="molecule type" value="Genomic_DNA"/>
</dbReference>
<dbReference type="SUPFAM" id="SSF82771">
    <property type="entry name" value="GIY-YIG endonuclease"/>
    <property type="match status" value="1"/>
</dbReference>
<dbReference type="Proteomes" id="UP000462363">
    <property type="component" value="Unassembled WGS sequence"/>
</dbReference>
<dbReference type="Pfam" id="PF01541">
    <property type="entry name" value="GIY-YIG"/>
    <property type="match status" value="1"/>
</dbReference>
<comment type="caution">
    <text evidence="2">The sequence shown here is derived from an EMBL/GenBank/DDBJ whole genome shotgun (WGS) entry which is preliminary data.</text>
</comment>
<feature type="domain" description="GIY-YIG" evidence="1">
    <location>
        <begin position="65"/>
        <end position="148"/>
    </location>
</feature>
<gene>
    <name evidence="2" type="ORF">FYJ37_01015</name>
</gene>
<dbReference type="PROSITE" id="PS50164">
    <property type="entry name" value="GIY_YIG"/>
    <property type="match status" value="1"/>
</dbReference>